<feature type="region of interest" description="Disordered" evidence="1">
    <location>
        <begin position="70"/>
        <end position="160"/>
    </location>
</feature>
<feature type="compositionally biased region" description="Low complexity" evidence="1">
    <location>
        <begin position="83"/>
        <end position="101"/>
    </location>
</feature>
<name>A0A085WLS7_9BACT</name>
<dbReference type="OrthoDB" id="5526667at2"/>
<evidence type="ECO:0000256" key="1">
    <source>
        <dbReference type="SAM" id="MobiDB-lite"/>
    </source>
</evidence>
<reference evidence="2 3" key="1">
    <citation type="submission" date="2014-04" db="EMBL/GenBank/DDBJ databases">
        <title>Genome assembly of Hyalangium minutum DSM 14724.</title>
        <authorList>
            <person name="Sharma G."/>
            <person name="Subramanian S."/>
        </authorList>
    </citation>
    <scope>NUCLEOTIDE SEQUENCE [LARGE SCALE GENOMIC DNA]</scope>
    <source>
        <strain evidence="2 3">DSM 14724</strain>
    </source>
</reference>
<proteinExistence type="predicted"/>
<protein>
    <submittedName>
        <fullName evidence="2">Uncharacterized protein</fullName>
    </submittedName>
</protein>
<keyword evidence="3" id="KW-1185">Reference proteome</keyword>
<sequence length="160" mass="17112">MATLRRGLVDKVKKAASKVRTRGVQAAAKAGTRGARVLVETTVAAVKTVDKLQQKLGGRPSKVRLTPKAAVKEQLTETPVQQPEPKAAAPMKPAKTETAPAKGRRAASRQVSETPAVEMRDSGRKTMPAAAPKRSTKAKEPAPAKQFKVKRGQKHLHSGR</sequence>
<accession>A0A085WLS7</accession>
<feature type="compositionally biased region" description="Basic residues" evidence="1">
    <location>
        <begin position="147"/>
        <end position="160"/>
    </location>
</feature>
<evidence type="ECO:0000313" key="3">
    <source>
        <dbReference type="Proteomes" id="UP000028725"/>
    </source>
</evidence>
<dbReference type="Proteomes" id="UP000028725">
    <property type="component" value="Unassembled WGS sequence"/>
</dbReference>
<dbReference type="RefSeq" id="WP_044189576.1">
    <property type="nucleotide sequence ID" value="NZ_JMCB01000006.1"/>
</dbReference>
<gene>
    <name evidence="2" type="ORF">DB31_7877</name>
</gene>
<comment type="caution">
    <text evidence="2">The sequence shown here is derived from an EMBL/GenBank/DDBJ whole genome shotgun (WGS) entry which is preliminary data.</text>
</comment>
<evidence type="ECO:0000313" key="2">
    <source>
        <dbReference type="EMBL" id="KFE68640.1"/>
    </source>
</evidence>
<dbReference type="EMBL" id="JMCB01000006">
    <property type="protein sequence ID" value="KFE68640.1"/>
    <property type="molecule type" value="Genomic_DNA"/>
</dbReference>
<dbReference type="AlphaFoldDB" id="A0A085WLS7"/>
<organism evidence="2 3">
    <name type="scientific">Hyalangium minutum</name>
    <dbReference type="NCBI Taxonomy" id="394096"/>
    <lineage>
        <taxon>Bacteria</taxon>
        <taxon>Pseudomonadati</taxon>
        <taxon>Myxococcota</taxon>
        <taxon>Myxococcia</taxon>
        <taxon>Myxococcales</taxon>
        <taxon>Cystobacterineae</taxon>
        <taxon>Archangiaceae</taxon>
        <taxon>Hyalangium</taxon>
    </lineage>
</organism>